<dbReference type="InterPro" id="IPR011032">
    <property type="entry name" value="GroES-like_sf"/>
</dbReference>
<accession>A0ABY1R8M1</accession>
<dbReference type="Proteomes" id="UP000194464">
    <property type="component" value="Unassembled WGS sequence"/>
</dbReference>
<dbReference type="SUPFAM" id="SSF50129">
    <property type="entry name" value="GroES-like"/>
    <property type="match status" value="1"/>
</dbReference>
<organism evidence="11 12">
    <name type="scientific">Plantibacter elymi</name>
    <name type="common">nom. nud.</name>
    <dbReference type="NCBI Taxonomy" id="199708"/>
    <lineage>
        <taxon>Bacteria</taxon>
        <taxon>Bacillati</taxon>
        <taxon>Actinomycetota</taxon>
        <taxon>Actinomycetes</taxon>
        <taxon>Micrococcales</taxon>
        <taxon>Microbacteriaceae</taxon>
        <taxon>Plantibacter</taxon>
    </lineage>
</organism>
<keyword evidence="12" id="KW-1185">Reference proteome</keyword>
<evidence type="ECO:0000259" key="10">
    <source>
        <dbReference type="SMART" id="SM00829"/>
    </source>
</evidence>
<dbReference type="Gene3D" id="3.40.50.720">
    <property type="entry name" value="NAD(P)-binding Rossmann-like Domain"/>
    <property type="match status" value="1"/>
</dbReference>
<dbReference type="InterPro" id="IPR020843">
    <property type="entry name" value="ER"/>
</dbReference>
<evidence type="ECO:0000256" key="9">
    <source>
        <dbReference type="RuleBase" id="RU361277"/>
    </source>
</evidence>
<dbReference type="CDD" id="cd05284">
    <property type="entry name" value="arabinose_DH_like"/>
    <property type="match status" value="1"/>
</dbReference>
<proteinExistence type="inferred from homology"/>
<gene>
    <name evidence="11" type="ORF">SAMN06295909_0513</name>
</gene>
<dbReference type="SUPFAM" id="SSF51735">
    <property type="entry name" value="NAD(P)-binding Rossmann-fold domains"/>
    <property type="match status" value="1"/>
</dbReference>
<dbReference type="InterPro" id="IPR002328">
    <property type="entry name" value="ADH_Zn_CS"/>
</dbReference>
<sequence length="348" mass="36010">MKALRYTKIGSAPEVVEIEKPTPGPGEILLKVTAAGVCHSDDYVMSLPEEDYLAQQYPLPLTLGHEGAGVIESFGEGVETGLQIGDAVAVYGPWGCGHCLNCSQGKENYCTNAVAEGIRPPGLGSQGSMAEYMIVDDVRHLVPIGDLDPVKNVSLTDAGLTPYHAIKRSLPKLGAGTFAVVIGSGGLGHVGIQMLKALSGATVIVLDVSDEKLELAKHVGADVTLISDESAAGKIRELTGGVGVNAVFDFVGANPTIATATAVAAMEADVTIVGIGGGSATIGFGSIAYDAAVRVPYWGSRSELIEVFELAKAGKVDVEVQPYSLDDAPKAYEDLHAGTIRGRAVIVP</sequence>
<evidence type="ECO:0000313" key="12">
    <source>
        <dbReference type="Proteomes" id="UP000194464"/>
    </source>
</evidence>
<evidence type="ECO:0000256" key="5">
    <source>
        <dbReference type="ARBA" id="ARBA00022833"/>
    </source>
</evidence>
<evidence type="ECO:0000256" key="3">
    <source>
        <dbReference type="ARBA" id="ARBA00013190"/>
    </source>
</evidence>
<evidence type="ECO:0000256" key="7">
    <source>
        <dbReference type="ARBA" id="ARBA00049164"/>
    </source>
</evidence>
<evidence type="ECO:0000313" key="11">
    <source>
        <dbReference type="EMBL" id="SMQ60889.1"/>
    </source>
</evidence>
<comment type="catalytic activity">
    <reaction evidence="8">
        <text>a primary alcohol + NAD(+) = an aldehyde + NADH + H(+)</text>
        <dbReference type="Rhea" id="RHEA:10736"/>
        <dbReference type="ChEBI" id="CHEBI:15378"/>
        <dbReference type="ChEBI" id="CHEBI:15734"/>
        <dbReference type="ChEBI" id="CHEBI:17478"/>
        <dbReference type="ChEBI" id="CHEBI:57540"/>
        <dbReference type="ChEBI" id="CHEBI:57945"/>
        <dbReference type="EC" id="1.1.1.1"/>
    </reaction>
</comment>
<evidence type="ECO:0000256" key="2">
    <source>
        <dbReference type="ARBA" id="ARBA00008072"/>
    </source>
</evidence>
<keyword evidence="4 9" id="KW-0479">Metal-binding</keyword>
<comment type="catalytic activity">
    <reaction evidence="7">
        <text>a secondary alcohol + NAD(+) = a ketone + NADH + H(+)</text>
        <dbReference type="Rhea" id="RHEA:10740"/>
        <dbReference type="ChEBI" id="CHEBI:15378"/>
        <dbReference type="ChEBI" id="CHEBI:17087"/>
        <dbReference type="ChEBI" id="CHEBI:35681"/>
        <dbReference type="ChEBI" id="CHEBI:57540"/>
        <dbReference type="ChEBI" id="CHEBI:57945"/>
        <dbReference type="EC" id="1.1.1.1"/>
    </reaction>
</comment>
<dbReference type="Pfam" id="PF00107">
    <property type="entry name" value="ADH_zinc_N"/>
    <property type="match status" value="1"/>
</dbReference>
<dbReference type="Pfam" id="PF08240">
    <property type="entry name" value="ADH_N"/>
    <property type="match status" value="1"/>
</dbReference>
<dbReference type="InterPro" id="IPR036291">
    <property type="entry name" value="NAD(P)-bd_dom_sf"/>
</dbReference>
<dbReference type="RefSeq" id="WP_086472712.1">
    <property type="nucleotide sequence ID" value="NZ_FXWJ01000001.1"/>
</dbReference>
<feature type="domain" description="Enoyl reductase (ER)" evidence="10">
    <location>
        <begin position="10"/>
        <end position="346"/>
    </location>
</feature>
<evidence type="ECO:0000256" key="6">
    <source>
        <dbReference type="ARBA" id="ARBA00023002"/>
    </source>
</evidence>
<reference evidence="11 12" key="1">
    <citation type="submission" date="2017-04" db="EMBL/GenBank/DDBJ databases">
        <authorList>
            <person name="Varghese N."/>
            <person name="Submissions S."/>
        </authorList>
    </citation>
    <scope>NUCLEOTIDE SEQUENCE [LARGE SCALE GENOMIC DNA]</scope>
    <source>
        <strain evidence="11 12">VKM Ac-1784</strain>
    </source>
</reference>
<protein>
    <recommendedName>
        <fullName evidence="3">alcohol dehydrogenase</fullName>
        <ecNumber evidence="3">1.1.1.1</ecNumber>
    </recommendedName>
</protein>
<evidence type="ECO:0000256" key="8">
    <source>
        <dbReference type="ARBA" id="ARBA00049243"/>
    </source>
</evidence>
<dbReference type="InterPro" id="IPR013149">
    <property type="entry name" value="ADH-like_C"/>
</dbReference>
<keyword evidence="5 9" id="KW-0862">Zinc</keyword>
<keyword evidence="6" id="KW-0560">Oxidoreductase</keyword>
<dbReference type="InterPro" id="IPR013154">
    <property type="entry name" value="ADH-like_N"/>
</dbReference>
<evidence type="ECO:0000256" key="1">
    <source>
        <dbReference type="ARBA" id="ARBA00001947"/>
    </source>
</evidence>
<dbReference type="SMART" id="SM00829">
    <property type="entry name" value="PKS_ER"/>
    <property type="match status" value="1"/>
</dbReference>
<comment type="cofactor">
    <cofactor evidence="1 9">
        <name>Zn(2+)</name>
        <dbReference type="ChEBI" id="CHEBI:29105"/>
    </cofactor>
</comment>
<dbReference type="Gene3D" id="3.90.180.10">
    <property type="entry name" value="Medium-chain alcohol dehydrogenases, catalytic domain"/>
    <property type="match status" value="1"/>
</dbReference>
<dbReference type="EMBL" id="FXWJ01000001">
    <property type="protein sequence ID" value="SMQ60889.1"/>
    <property type="molecule type" value="Genomic_DNA"/>
</dbReference>
<comment type="similarity">
    <text evidence="2 9">Belongs to the zinc-containing alcohol dehydrogenase family.</text>
</comment>
<evidence type="ECO:0000256" key="4">
    <source>
        <dbReference type="ARBA" id="ARBA00022723"/>
    </source>
</evidence>
<name>A0ABY1R8M1_9MICO</name>
<dbReference type="PANTHER" id="PTHR42940">
    <property type="entry name" value="ALCOHOL DEHYDROGENASE 1-RELATED"/>
    <property type="match status" value="1"/>
</dbReference>
<comment type="caution">
    <text evidence="11">The sequence shown here is derived from an EMBL/GenBank/DDBJ whole genome shotgun (WGS) entry which is preliminary data.</text>
</comment>
<dbReference type="PROSITE" id="PS00059">
    <property type="entry name" value="ADH_ZINC"/>
    <property type="match status" value="1"/>
</dbReference>
<dbReference type="EC" id="1.1.1.1" evidence="3"/>
<dbReference type="PANTHER" id="PTHR42940:SF8">
    <property type="entry name" value="VACUOLAR PROTEIN SORTING-ASSOCIATED PROTEIN 11"/>
    <property type="match status" value="1"/>
</dbReference>